<reference evidence="2" key="1">
    <citation type="journal article" date="2023" name="Mol. Phylogenet. Evol.">
        <title>Genome-scale phylogeny and comparative genomics of the fungal order Sordariales.</title>
        <authorList>
            <person name="Hensen N."/>
            <person name="Bonometti L."/>
            <person name="Westerberg I."/>
            <person name="Brannstrom I.O."/>
            <person name="Guillou S."/>
            <person name="Cros-Aarteil S."/>
            <person name="Calhoun S."/>
            <person name="Haridas S."/>
            <person name="Kuo A."/>
            <person name="Mondo S."/>
            <person name="Pangilinan J."/>
            <person name="Riley R."/>
            <person name="LaButti K."/>
            <person name="Andreopoulos B."/>
            <person name="Lipzen A."/>
            <person name="Chen C."/>
            <person name="Yan M."/>
            <person name="Daum C."/>
            <person name="Ng V."/>
            <person name="Clum A."/>
            <person name="Steindorff A."/>
            <person name="Ohm R.A."/>
            <person name="Martin F."/>
            <person name="Silar P."/>
            <person name="Natvig D.O."/>
            <person name="Lalanne C."/>
            <person name="Gautier V."/>
            <person name="Ament-Velasquez S.L."/>
            <person name="Kruys A."/>
            <person name="Hutchinson M.I."/>
            <person name="Powell A.J."/>
            <person name="Barry K."/>
            <person name="Miller A.N."/>
            <person name="Grigoriev I.V."/>
            <person name="Debuchy R."/>
            <person name="Gladieux P."/>
            <person name="Hiltunen Thoren M."/>
            <person name="Johannesson H."/>
        </authorList>
    </citation>
    <scope>NUCLEOTIDE SEQUENCE</scope>
    <source>
        <strain evidence="2">CBS 958.72</strain>
    </source>
</reference>
<evidence type="ECO:0000313" key="3">
    <source>
        <dbReference type="Proteomes" id="UP001287356"/>
    </source>
</evidence>
<organism evidence="2 3">
    <name type="scientific">Lasiosphaeria ovina</name>
    <dbReference type="NCBI Taxonomy" id="92902"/>
    <lineage>
        <taxon>Eukaryota</taxon>
        <taxon>Fungi</taxon>
        <taxon>Dikarya</taxon>
        <taxon>Ascomycota</taxon>
        <taxon>Pezizomycotina</taxon>
        <taxon>Sordariomycetes</taxon>
        <taxon>Sordariomycetidae</taxon>
        <taxon>Sordariales</taxon>
        <taxon>Lasiosphaeriaceae</taxon>
        <taxon>Lasiosphaeria</taxon>
    </lineage>
</organism>
<dbReference type="AlphaFoldDB" id="A0AAE0JVB3"/>
<evidence type="ECO:0000313" key="2">
    <source>
        <dbReference type="EMBL" id="KAK3362120.1"/>
    </source>
</evidence>
<keyword evidence="1" id="KW-0472">Membrane</keyword>
<reference evidence="2" key="2">
    <citation type="submission" date="2023-06" db="EMBL/GenBank/DDBJ databases">
        <authorList>
            <consortium name="Lawrence Berkeley National Laboratory"/>
            <person name="Haridas S."/>
            <person name="Hensen N."/>
            <person name="Bonometti L."/>
            <person name="Westerberg I."/>
            <person name="Brannstrom I.O."/>
            <person name="Guillou S."/>
            <person name="Cros-Aarteil S."/>
            <person name="Calhoun S."/>
            <person name="Kuo A."/>
            <person name="Mondo S."/>
            <person name="Pangilinan J."/>
            <person name="Riley R."/>
            <person name="Labutti K."/>
            <person name="Andreopoulos B."/>
            <person name="Lipzen A."/>
            <person name="Chen C."/>
            <person name="Yanf M."/>
            <person name="Daum C."/>
            <person name="Ng V."/>
            <person name="Clum A."/>
            <person name="Steindorff A."/>
            <person name="Ohm R."/>
            <person name="Martin F."/>
            <person name="Silar P."/>
            <person name="Natvig D."/>
            <person name="Lalanne C."/>
            <person name="Gautier V."/>
            <person name="Ament-Velasquez S.L."/>
            <person name="Kruys A."/>
            <person name="Hutchinson M.I."/>
            <person name="Powell A.J."/>
            <person name="Barry K."/>
            <person name="Miller A.N."/>
            <person name="Grigoriev I.V."/>
            <person name="Debuchy R."/>
            <person name="Gladieux P."/>
            <person name="Thoren M.H."/>
            <person name="Johannesson H."/>
        </authorList>
    </citation>
    <scope>NUCLEOTIDE SEQUENCE</scope>
    <source>
        <strain evidence="2">CBS 958.72</strain>
    </source>
</reference>
<keyword evidence="3" id="KW-1185">Reference proteome</keyword>
<dbReference type="Proteomes" id="UP001287356">
    <property type="component" value="Unassembled WGS sequence"/>
</dbReference>
<dbReference type="EMBL" id="JAULSN010000010">
    <property type="protein sequence ID" value="KAK3362120.1"/>
    <property type="molecule type" value="Genomic_DNA"/>
</dbReference>
<evidence type="ECO:0000256" key="1">
    <source>
        <dbReference type="SAM" id="Phobius"/>
    </source>
</evidence>
<proteinExistence type="predicted"/>
<sequence length="280" mass="30922">MSTCDAADSTMYSILRHPDGFRALPFQFLSPPFPVTMRRGIGLGLVLTSRPEERRDVQREAGPHCWQGAKFSKPRSDVTVHHSLAGPILHILRKSFLMGAVRILVLWVSNLRDLTQRLVQLEVVAKQKAARKPQNRAGRTELNTPAYYGMLVSGGASPRAEPRPAIVDLFCPRRQGIGCLRPSGSLPGSPAICFRFQCAHRFVHVFCAQLFVFFLALFISLSLSPSLSLSLFSHSLAHHCTSVLVTLAADGTQCYSFCVVPQWKAVHQELDPTCCAIGIQ</sequence>
<keyword evidence="1" id="KW-1133">Transmembrane helix</keyword>
<gene>
    <name evidence="2" type="ORF">B0T24DRAFT_105480</name>
</gene>
<keyword evidence="1" id="KW-0812">Transmembrane</keyword>
<accession>A0AAE0JVB3</accession>
<comment type="caution">
    <text evidence="2">The sequence shown here is derived from an EMBL/GenBank/DDBJ whole genome shotgun (WGS) entry which is preliminary data.</text>
</comment>
<protein>
    <recommendedName>
        <fullName evidence="4">Transmembrane protein</fullName>
    </recommendedName>
</protein>
<evidence type="ECO:0008006" key="4">
    <source>
        <dbReference type="Google" id="ProtNLM"/>
    </source>
</evidence>
<feature type="transmembrane region" description="Helical" evidence="1">
    <location>
        <begin position="202"/>
        <end position="223"/>
    </location>
</feature>
<name>A0AAE0JVB3_9PEZI</name>